<protein>
    <recommendedName>
        <fullName evidence="3">DUF3224 domain-containing protein</fullName>
    </recommendedName>
</protein>
<evidence type="ECO:0008006" key="3">
    <source>
        <dbReference type="Google" id="ProtNLM"/>
    </source>
</evidence>
<reference evidence="1 2" key="1">
    <citation type="submission" date="2020-08" db="EMBL/GenBank/DDBJ databases">
        <title>Genomic Encyclopedia of Type Strains, Phase IV (KMG-V): Genome sequencing to study the core and pangenomes of soil and plant-associated prokaryotes.</title>
        <authorList>
            <person name="Whitman W."/>
        </authorList>
    </citation>
    <scope>NUCLEOTIDE SEQUENCE [LARGE SCALE GENOMIC DNA]</scope>
    <source>
        <strain evidence="1 2">X5P3</strain>
    </source>
</reference>
<dbReference type="RefSeq" id="WP_184252511.1">
    <property type="nucleotide sequence ID" value="NZ_JACHIO010000001.1"/>
</dbReference>
<dbReference type="Proteomes" id="UP000584867">
    <property type="component" value="Unassembled WGS sequence"/>
</dbReference>
<dbReference type="InterPro" id="IPR023159">
    <property type="entry name" value="SO1590-like_sf"/>
</dbReference>
<dbReference type="Pfam" id="PF11528">
    <property type="entry name" value="DUF3224"/>
    <property type="match status" value="1"/>
</dbReference>
<organism evidence="1 2">
    <name type="scientific">Granulicella mallensis</name>
    <dbReference type="NCBI Taxonomy" id="940614"/>
    <lineage>
        <taxon>Bacteria</taxon>
        <taxon>Pseudomonadati</taxon>
        <taxon>Acidobacteriota</taxon>
        <taxon>Terriglobia</taxon>
        <taxon>Terriglobales</taxon>
        <taxon>Acidobacteriaceae</taxon>
        <taxon>Granulicella</taxon>
    </lineage>
</organism>
<proteinExistence type="predicted"/>
<gene>
    <name evidence="1" type="ORF">HDF15_000321</name>
</gene>
<dbReference type="AlphaFoldDB" id="A0A7W8E7T2"/>
<evidence type="ECO:0000313" key="1">
    <source>
        <dbReference type="EMBL" id="MBB5061996.1"/>
    </source>
</evidence>
<sequence length="133" mass="14065">MKQAKGTFEVKIAPAEASAIGKEARVGRMTIDKVFSGELEGTSKGEMLTGITESTGAMAYVAIERVTGRLDGRAGSFVLMHNATMNKNDPKSSHLQVVVVPESGTEGLSGLSGTLAITIEAGKHSYNFEYELV</sequence>
<dbReference type="SUPFAM" id="SSF159238">
    <property type="entry name" value="SO1590-like"/>
    <property type="match status" value="1"/>
</dbReference>
<dbReference type="InterPro" id="IPR021607">
    <property type="entry name" value="DUF3224"/>
</dbReference>
<accession>A0A7W8E7T2</accession>
<comment type="caution">
    <text evidence="1">The sequence shown here is derived from an EMBL/GenBank/DDBJ whole genome shotgun (WGS) entry which is preliminary data.</text>
</comment>
<dbReference type="Gene3D" id="2.40.350.10">
    <property type="entry name" value="SO1590-like"/>
    <property type="match status" value="1"/>
</dbReference>
<dbReference type="EMBL" id="JACHIO010000001">
    <property type="protein sequence ID" value="MBB5061996.1"/>
    <property type="molecule type" value="Genomic_DNA"/>
</dbReference>
<name>A0A7W8E7T2_9BACT</name>
<evidence type="ECO:0000313" key="2">
    <source>
        <dbReference type="Proteomes" id="UP000584867"/>
    </source>
</evidence>